<evidence type="ECO:0000313" key="3">
    <source>
        <dbReference type="Proteomes" id="UP000534107"/>
    </source>
</evidence>
<dbReference type="OrthoDB" id="47328at2759"/>
<dbReference type="EMBL" id="VWZO01005063">
    <property type="protein sequence ID" value="NXH12192.1"/>
    <property type="molecule type" value="Genomic_DNA"/>
</dbReference>
<organism evidence="2 3">
    <name type="scientific">Bucco capensis</name>
    <name type="common">collared puffbird</name>
    <dbReference type="NCBI Taxonomy" id="135168"/>
    <lineage>
        <taxon>Eukaryota</taxon>
        <taxon>Metazoa</taxon>
        <taxon>Chordata</taxon>
        <taxon>Craniata</taxon>
        <taxon>Vertebrata</taxon>
        <taxon>Euteleostomi</taxon>
        <taxon>Archelosauria</taxon>
        <taxon>Archosauria</taxon>
        <taxon>Dinosauria</taxon>
        <taxon>Saurischia</taxon>
        <taxon>Theropoda</taxon>
        <taxon>Coelurosauria</taxon>
        <taxon>Aves</taxon>
        <taxon>Neognathae</taxon>
        <taxon>Neoaves</taxon>
        <taxon>Telluraves</taxon>
        <taxon>Coraciimorphae</taxon>
        <taxon>Piciformes</taxon>
        <taxon>Bucconidae</taxon>
        <taxon>Bucco</taxon>
    </lineage>
</organism>
<sequence length="221" mass="24500">DPAEMSVSDDCSQEEADSSDNTLHPDFAKYLTETEETVKASRHTDRLNLFSLDPDIALHPQRKDFAGTNSVLKPFEEKPAKRILITCKSLSLNLQACVTENENDPATNVEPFFVSVALYDVRDGRKISADFHVDLNHSLVRQMIAASSSSSSLENGSVENTDSNDMDEPQVKGFPEEWLKYPKQALFSISNPHAEIMLVAKIEKVLTGNIASSAEPYIKNP</sequence>
<protein>
    <submittedName>
        <fullName evidence="2">DOC10 protein</fullName>
    </submittedName>
</protein>
<name>A0A7K9HGT7_9PICI</name>
<reference evidence="2 3" key="1">
    <citation type="submission" date="2019-09" db="EMBL/GenBank/DDBJ databases">
        <title>Bird 10,000 Genomes (B10K) Project - Family phase.</title>
        <authorList>
            <person name="Zhang G."/>
        </authorList>
    </citation>
    <scope>NUCLEOTIDE SEQUENCE [LARGE SCALE GENOMIC DNA]</scope>
    <source>
        <strain evidence="2">B10K-DU-001-16</strain>
        <tissue evidence="2">Muscle</tissue>
    </source>
</reference>
<dbReference type="GO" id="GO:0005085">
    <property type="term" value="F:guanyl-nucleotide exchange factor activity"/>
    <property type="evidence" value="ECO:0007669"/>
    <property type="project" value="InterPro"/>
</dbReference>
<proteinExistence type="predicted"/>
<accession>A0A7K9HGT7</accession>
<dbReference type="GO" id="GO:0007264">
    <property type="term" value="P:small GTPase-mediated signal transduction"/>
    <property type="evidence" value="ECO:0007669"/>
    <property type="project" value="InterPro"/>
</dbReference>
<evidence type="ECO:0000256" key="1">
    <source>
        <dbReference type="SAM" id="MobiDB-lite"/>
    </source>
</evidence>
<feature type="non-terminal residue" evidence="2">
    <location>
        <position position="221"/>
    </location>
</feature>
<dbReference type="PANTHER" id="PTHR23317:SF71">
    <property type="entry name" value="DEDICATOR OF CYTOKINESIS PROTEIN 10"/>
    <property type="match status" value="1"/>
</dbReference>
<feature type="non-terminal residue" evidence="2">
    <location>
        <position position="1"/>
    </location>
</feature>
<dbReference type="PANTHER" id="PTHR23317">
    <property type="entry name" value="DEDICATOR OF CYTOKINESIS DOCK"/>
    <property type="match status" value="1"/>
</dbReference>
<dbReference type="GO" id="GO:0060997">
    <property type="term" value="P:dendritic spine morphogenesis"/>
    <property type="evidence" value="ECO:0007669"/>
    <property type="project" value="TreeGrafter"/>
</dbReference>
<feature type="region of interest" description="Disordered" evidence="1">
    <location>
        <begin position="1"/>
        <end position="24"/>
    </location>
</feature>
<dbReference type="AlphaFoldDB" id="A0A7K9HGT7"/>
<dbReference type="GO" id="GO:0030334">
    <property type="term" value="P:regulation of cell migration"/>
    <property type="evidence" value="ECO:0007669"/>
    <property type="project" value="TreeGrafter"/>
</dbReference>
<keyword evidence="3" id="KW-1185">Reference proteome</keyword>
<comment type="caution">
    <text evidence="2">The sequence shown here is derived from an EMBL/GenBank/DDBJ whole genome shotgun (WGS) entry which is preliminary data.</text>
</comment>
<evidence type="ECO:0000313" key="2">
    <source>
        <dbReference type="EMBL" id="NXH12192.1"/>
    </source>
</evidence>
<dbReference type="InterPro" id="IPR026791">
    <property type="entry name" value="DOCK"/>
</dbReference>
<dbReference type="Proteomes" id="UP000534107">
    <property type="component" value="Unassembled WGS sequence"/>
</dbReference>
<gene>
    <name evidence="2" type="primary">Dock10_1</name>
    <name evidence="2" type="ORF">BUCCAP_R03530</name>
</gene>